<dbReference type="VEuPathDB" id="CryptoDB:Cvel_19526"/>
<accession>A0A0G4FZF3</accession>
<evidence type="ECO:0000313" key="1">
    <source>
        <dbReference type="EMBL" id="CEM21011.1"/>
    </source>
</evidence>
<dbReference type="EMBL" id="CDMZ01000762">
    <property type="protein sequence ID" value="CEM21011.1"/>
    <property type="molecule type" value="Genomic_DNA"/>
</dbReference>
<name>A0A0G4FZF3_9ALVE</name>
<organism evidence="1">
    <name type="scientific">Chromera velia CCMP2878</name>
    <dbReference type="NCBI Taxonomy" id="1169474"/>
    <lineage>
        <taxon>Eukaryota</taxon>
        <taxon>Sar</taxon>
        <taxon>Alveolata</taxon>
        <taxon>Colpodellida</taxon>
        <taxon>Chromeraceae</taxon>
        <taxon>Chromera</taxon>
    </lineage>
</organism>
<protein>
    <submittedName>
        <fullName evidence="1">Uncharacterized protein</fullName>
    </submittedName>
</protein>
<gene>
    <name evidence="1" type="ORF">Cvel_19526</name>
</gene>
<proteinExistence type="predicted"/>
<sequence length="215" mass="24863">MIGDAKKHFDAEYEELMGDVSVQEFVSFVFWRPYTYSTDDGRTTPYVLGEGPFEKRYYTKVWTLARGCNILRDWIHKEWDLSRTAPGRVIDNPSTDMKRAPFTRASRLKGELNEQVLARTLKYASVYWKRVSLPPHGVQLPSMRVVYPGGAEDLKPPLEFRSKGQIGVQLKQRTAEIVLQALCPKVAKMILWKNETLQAEYDIQVTCEVWNKARD</sequence>
<reference evidence="1" key="1">
    <citation type="submission" date="2014-11" db="EMBL/GenBank/DDBJ databases">
        <authorList>
            <person name="Otto D Thomas"/>
            <person name="Naeem Raeece"/>
        </authorList>
    </citation>
    <scope>NUCLEOTIDE SEQUENCE</scope>
</reference>
<dbReference type="AlphaFoldDB" id="A0A0G4FZF3"/>